<gene>
    <name evidence="3" type="ORF">SAMN05421812_108130</name>
</gene>
<dbReference type="InterPro" id="IPR025508">
    <property type="entry name" value="DUF4395"/>
</dbReference>
<reference evidence="3 4" key="1">
    <citation type="submission" date="2017-06" db="EMBL/GenBank/DDBJ databases">
        <authorList>
            <person name="Kim H.J."/>
            <person name="Triplett B.A."/>
        </authorList>
    </citation>
    <scope>NUCLEOTIDE SEQUENCE [LARGE SCALE GENOMIC DNA]</scope>
    <source>
        <strain evidence="3 4">CGMCC 4.5593</strain>
    </source>
</reference>
<keyword evidence="1" id="KW-0472">Membrane</keyword>
<dbReference type="PIRSF" id="PIRSF030042">
    <property type="entry name" value="UCP030042"/>
    <property type="match status" value="1"/>
</dbReference>
<name>A0A239NBX3_9ACTN</name>
<proteinExistence type="predicted"/>
<keyword evidence="1" id="KW-1133">Transmembrane helix</keyword>
<accession>A0A239NBX3</accession>
<keyword evidence="1" id="KW-0812">Transmembrane</keyword>
<feature type="domain" description="DUF4395" evidence="2">
    <location>
        <begin position="4"/>
        <end position="134"/>
    </location>
</feature>
<keyword evidence="4" id="KW-1185">Reference proteome</keyword>
<evidence type="ECO:0000313" key="4">
    <source>
        <dbReference type="Proteomes" id="UP000198362"/>
    </source>
</evidence>
<dbReference type="Proteomes" id="UP000198362">
    <property type="component" value="Unassembled WGS sequence"/>
</dbReference>
<sequence length="148" mass="15325">MLLDPRGPRFAAGLTAIVFVLVLITGAWWLALAQAVVFAVTAIDPRKGPYSLLFRTLVAPRLKKATEREPAEPVRFAQALGGVFAIVAAIGFGAGGTAGTAVGITAAGFGLAAAFLNSAFGLCLGCELYLATRRMTGRPMAARVSTDD</sequence>
<protein>
    <recommendedName>
        <fullName evidence="2">DUF4395 domain-containing protein</fullName>
    </recommendedName>
</protein>
<organism evidence="3 4">
    <name type="scientific">Asanoa hainanensis</name>
    <dbReference type="NCBI Taxonomy" id="560556"/>
    <lineage>
        <taxon>Bacteria</taxon>
        <taxon>Bacillati</taxon>
        <taxon>Actinomycetota</taxon>
        <taxon>Actinomycetes</taxon>
        <taxon>Micromonosporales</taxon>
        <taxon>Micromonosporaceae</taxon>
        <taxon>Asanoa</taxon>
    </lineage>
</organism>
<feature type="transmembrane region" description="Helical" evidence="1">
    <location>
        <begin position="12"/>
        <end position="43"/>
    </location>
</feature>
<dbReference type="AlphaFoldDB" id="A0A239NBX3"/>
<feature type="transmembrane region" description="Helical" evidence="1">
    <location>
        <begin position="76"/>
        <end position="95"/>
    </location>
</feature>
<dbReference type="RefSeq" id="WP_089251310.1">
    <property type="nucleotide sequence ID" value="NZ_FZPH01000008.1"/>
</dbReference>
<dbReference type="InterPro" id="IPR016942">
    <property type="entry name" value="UCP030042"/>
</dbReference>
<evidence type="ECO:0000259" key="2">
    <source>
        <dbReference type="Pfam" id="PF14340"/>
    </source>
</evidence>
<evidence type="ECO:0000313" key="3">
    <source>
        <dbReference type="EMBL" id="SNT52416.1"/>
    </source>
</evidence>
<dbReference type="OrthoDB" id="345402at2"/>
<dbReference type="EMBL" id="FZPH01000008">
    <property type="protein sequence ID" value="SNT52416.1"/>
    <property type="molecule type" value="Genomic_DNA"/>
</dbReference>
<feature type="transmembrane region" description="Helical" evidence="1">
    <location>
        <begin position="101"/>
        <end position="130"/>
    </location>
</feature>
<dbReference type="Pfam" id="PF14340">
    <property type="entry name" value="DUF4395"/>
    <property type="match status" value="1"/>
</dbReference>
<evidence type="ECO:0000256" key="1">
    <source>
        <dbReference type="SAM" id="Phobius"/>
    </source>
</evidence>